<organism evidence="1 2">
    <name type="scientific">Ixodes scapularis</name>
    <name type="common">Black-legged tick</name>
    <name type="synonym">Deer tick</name>
    <dbReference type="NCBI Taxonomy" id="6945"/>
    <lineage>
        <taxon>Eukaryota</taxon>
        <taxon>Metazoa</taxon>
        <taxon>Ecdysozoa</taxon>
        <taxon>Arthropoda</taxon>
        <taxon>Chelicerata</taxon>
        <taxon>Arachnida</taxon>
        <taxon>Acari</taxon>
        <taxon>Parasitiformes</taxon>
        <taxon>Ixodida</taxon>
        <taxon>Ixodoidea</taxon>
        <taxon>Ixodidae</taxon>
        <taxon>Ixodinae</taxon>
        <taxon>Ixodes</taxon>
    </lineage>
</organism>
<protein>
    <submittedName>
        <fullName evidence="1">Uncharacterized protein</fullName>
    </submittedName>
</protein>
<dbReference type="AlphaFoldDB" id="A0A1S4LF63"/>
<reference evidence="2" key="1">
    <citation type="submission" date="2008-03" db="EMBL/GenBank/DDBJ databases">
        <title>Annotation of Ixodes scapularis.</title>
        <authorList>
            <consortium name="Ixodes scapularis Genome Project Consortium"/>
            <person name="Caler E."/>
            <person name="Hannick L.I."/>
            <person name="Bidwell S."/>
            <person name="Joardar V."/>
            <person name="Thiagarajan M."/>
            <person name="Amedeo P."/>
            <person name="Galinsky K.J."/>
            <person name="Schobel S."/>
            <person name="Inman J."/>
            <person name="Hostetler J."/>
            <person name="Miller J."/>
            <person name="Hammond M."/>
            <person name="Megy K."/>
            <person name="Lawson D."/>
            <person name="Kodira C."/>
            <person name="Sutton G."/>
            <person name="Meyer J."/>
            <person name="Hill C.A."/>
            <person name="Birren B."/>
            <person name="Nene V."/>
            <person name="Collins F."/>
            <person name="Alarcon-Chaidez F."/>
            <person name="Wikel S."/>
            <person name="Strausberg R."/>
        </authorList>
    </citation>
    <scope>NUCLEOTIDE SEQUENCE [LARGE SCALE GENOMIC DNA]</scope>
    <source>
        <strain evidence="2">Wikel</strain>
    </source>
</reference>
<keyword evidence="2" id="KW-1185">Reference proteome</keyword>
<evidence type="ECO:0000313" key="2">
    <source>
        <dbReference type="Proteomes" id="UP000001555"/>
    </source>
</evidence>
<reference evidence="1" key="2">
    <citation type="submission" date="2020-05" db="UniProtKB">
        <authorList>
            <consortium name="EnsemblMetazoa"/>
        </authorList>
    </citation>
    <scope>IDENTIFICATION</scope>
    <source>
        <strain evidence="1">wikel</strain>
    </source>
</reference>
<evidence type="ECO:0000313" key="1">
    <source>
        <dbReference type="EnsemblMetazoa" id="ISCW013169-PA"/>
    </source>
</evidence>
<sequence length="76" mass="8446">TPFQRVVIDIVGPPHRLQEKETNTSSPLSTTLRCPDAMESTKISTKHVAEGLVEMFIRTGVPWEVLSDRGSNLWGP</sequence>
<dbReference type="Proteomes" id="UP000001555">
    <property type="component" value="Unassembled WGS sequence"/>
</dbReference>
<dbReference type="EnsemblMetazoa" id="ISCW013169-RA">
    <property type="protein sequence ID" value="ISCW013169-PA"/>
    <property type="gene ID" value="ISCW013169"/>
</dbReference>
<accession>A0A1S4LF63</accession>
<dbReference type="VEuPathDB" id="VectorBase:ISCI013169"/>
<dbReference type="VEuPathDB" id="VectorBase:ISCW013169"/>
<dbReference type="EMBL" id="ABJB010703360">
    <property type="status" value="NOT_ANNOTATED_CDS"/>
    <property type="molecule type" value="Genomic_DNA"/>
</dbReference>
<proteinExistence type="predicted"/>
<dbReference type="InParanoid" id="A0A1S4LF63"/>
<name>A0A1S4LF63_IXOSC</name>